<sequence length="242" mass="27160">MREIRIYQPGDYDIGQTYELSVTAGQHVGVVLRMQPGEKITLFRGDNYEFEAVIISAHKKKVTVSISAMKFVSRESPCAIHLVQAISKGERMEIVIQKAVELGVTSITPLMTERSVVRLDEERMEKKRTQWQAIAVAACEQSGRNQVPKIEVTQTLNDYLSRNLTALKFVLHPEMTKSWRDYDFSTKDITLLIGPEGGFSEKEIQQILSYNFNPLSLGPRVLRTETAAIAALSVLQAVCGDL</sequence>
<feature type="domain" description="Ribosomal RNA small subunit methyltransferase E PUA-like" evidence="14">
    <location>
        <begin position="27"/>
        <end position="66"/>
    </location>
</feature>
<evidence type="ECO:0000313" key="15">
    <source>
        <dbReference type="EMBL" id="WED42976.1"/>
    </source>
</evidence>
<evidence type="ECO:0000256" key="7">
    <source>
        <dbReference type="ARBA" id="ARBA00022603"/>
    </source>
</evidence>
<dbReference type="CDD" id="cd18084">
    <property type="entry name" value="RsmE-like"/>
    <property type="match status" value="1"/>
</dbReference>
<dbReference type="PANTHER" id="PTHR30027:SF3">
    <property type="entry name" value="16S RRNA (URACIL(1498)-N(3))-METHYLTRANSFERASE"/>
    <property type="match status" value="1"/>
</dbReference>
<evidence type="ECO:0000256" key="11">
    <source>
        <dbReference type="ARBA" id="ARBA00047944"/>
    </source>
</evidence>
<comment type="subcellular location">
    <subcellularLocation>
        <location evidence="1 12">Cytoplasm</location>
    </subcellularLocation>
</comment>
<evidence type="ECO:0000256" key="6">
    <source>
        <dbReference type="ARBA" id="ARBA00022552"/>
    </source>
</evidence>
<dbReference type="NCBIfam" id="NF008692">
    <property type="entry name" value="PRK11713.1-5"/>
    <property type="match status" value="1"/>
</dbReference>
<dbReference type="GO" id="GO:0032259">
    <property type="term" value="P:methylation"/>
    <property type="evidence" value="ECO:0007669"/>
    <property type="project" value="UniProtKB-KW"/>
</dbReference>
<evidence type="ECO:0000256" key="3">
    <source>
        <dbReference type="ARBA" id="ARBA00012328"/>
    </source>
</evidence>
<evidence type="ECO:0000313" key="16">
    <source>
        <dbReference type="Proteomes" id="UP001222087"/>
    </source>
</evidence>
<dbReference type="RefSeq" id="WP_275088791.1">
    <property type="nucleotide sequence ID" value="NZ_CP119078.1"/>
</dbReference>
<proteinExistence type="inferred from homology"/>
<keyword evidence="5 12" id="KW-0963">Cytoplasm</keyword>
<dbReference type="NCBIfam" id="TIGR00046">
    <property type="entry name" value="RsmE family RNA methyltransferase"/>
    <property type="match status" value="1"/>
</dbReference>
<dbReference type="Proteomes" id="UP001222087">
    <property type="component" value="Chromosome"/>
</dbReference>
<evidence type="ECO:0000256" key="4">
    <source>
        <dbReference type="ARBA" id="ARBA00013673"/>
    </source>
</evidence>
<dbReference type="InterPro" id="IPR029028">
    <property type="entry name" value="Alpha/beta_knot_MTases"/>
</dbReference>
<comment type="function">
    <text evidence="10 12">Specifically methylates the N3 position of the uracil ring of uridine 1498 (m3U1498) in 16S rRNA. Acts on the fully assembled 30S ribosomal subunit.</text>
</comment>
<gene>
    <name evidence="15" type="ORF">PXX05_13910</name>
</gene>
<name>A0ABY8AT63_9GAMM</name>
<dbReference type="PIRSF" id="PIRSF015601">
    <property type="entry name" value="MTase_slr0722"/>
    <property type="match status" value="1"/>
</dbReference>
<protein>
    <recommendedName>
        <fullName evidence="4 12">Ribosomal RNA small subunit methyltransferase E</fullName>
        <ecNumber evidence="3 12">2.1.1.193</ecNumber>
    </recommendedName>
</protein>
<feature type="domain" description="Ribosomal RNA small subunit methyltransferase E methyltransferase" evidence="13">
    <location>
        <begin position="75"/>
        <end position="236"/>
    </location>
</feature>
<evidence type="ECO:0000256" key="9">
    <source>
        <dbReference type="ARBA" id="ARBA00022691"/>
    </source>
</evidence>
<evidence type="ECO:0000256" key="2">
    <source>
        <dbReference type="ARBA" id="ARBA00005528"/>
    </source>
</evidence>
<dbReference type="EC" id="2.1.1.193" evidence="3 12"/>
<dbReference type="Pfam" id="PF20260">
    <property type="entry name" value="PUA_4"/>
    <property type="match status" value="1"/>
</dbReference>
<dbReference type="InterPro" id="IPR046886">
    <property type="entry name" value="RsmE_MTase_dom"/>
</dbReference>
<comment type="catalytic activity">
    <reaction evidence="11 12">
        <text>uridine(1498) in 16S rRNA + S-adenosyl-L-methionine = N(3)-methyluridine(1498) in 16S rRNA + S-adenosyl-L-homocysteine + H(+)</text>
        <dbReference type="Rhea" id="RHEA:42920"/>
        <dbReference type="Rhea" id="RHEA-COMP:10283"/>
        <dbReference type="Rhea" id="RHEA-COMP:10284"/>
        <dbReference type="ChEBI" id="CHEBI:15378"/>
        <dbReference type="ChEBI" id="CHEBI:57856"/>
        <dbReference type="ChEBI" id="CHEBI:59789"/>
        <dbReference type="ChEBI" id="CHEBI:65315"/>
        <dbReference type="ChEBI" id="CHEBI:74502"/>
        <dbReference type="EC" id="2.1.1.193"/>
    </reaction>
</comment>
<evidence type="ECO:0000256" key="8">
    <source>
        <dbReference type="ARBA" id="ARBA00022679"/>
    </source>
</evidence>
<dbReference type="GO" id="GO:0008168">
    <property type="term" value="F:methyltransferase activity"/>
    <property type="evidence" value="ECO:0007669"/>
    <property type="project" value="UniProtKB-KW"/>
</dbReference>
<dbReference type="InterPro" id="IPR006700">
    <property type="entry name" value="RsmE"/>
</dbReference>
<dbReference type="Gene3D" id="3.40.1280.10">
    <property type="match status" value="1"/>
</dbReference>
<keyword evidence="9 12" id="KW-0949">S-adenosyl-L-methionine</keyword>
<comment type="similarity">
    <text evidence="2 12">Belongs to the RNA methyltransferase RsmE family.</text>
</comment>
<dbReference type="InterPro" id="IPR015947">
    <property type="entry name" value="PUA-like_sf"/>
</dbReference>
<keyword evidence="7 12" id="KW-0489">Methyltransferase</keyword>
<dbReference type="PANTHER" id="PTHR30027">
    <property type="entry name" value="RIBOSOMAL RNA SMALL SUBUNIT METHYLTRANSFERASE E"/>
    <property type="match status" value="1"/>
</dbReference>
<evidence type="ECO:0000259" key="14">
    <source>
        <dbReference type="Pfam" id="PF20260"/>
    </source>
</evidence>
<keyword evidence="8 12" id="KW-0808">Transferase</keyword>
<organism evidence="15 16">
    <name type="scientific">Legionella cardiaca</name>
    <dbReference type="NCBI Taxonomy" id="1071983"/>
    <lineage>
        <taxon>Bacteria</taxon>
        <taxon>Pseudomonadati</taxon>
        <taxon>Pseudomonadota</taxon>
        <taxon>Gammaproteobacteria</taxon>
        <taxon>Legionellales</taxon>
        <taxon>Legionellaceae</taxon>
        <taxon>Legionella</taxon>
    </lineage>
</organism>
<evidence type="ECO:0000256" key="12">
    <source>
        <dbReference type="PIRNR" id="PIRNR015601"/>
    </source>
</evidence>
<dbReference type="Gene3D" id="2.40.240.20">
    <property type="entry name" value="Hypothetical PUA domain-like, domain 1"/>
    <property type="match status" value="1"/>
</dbReference>
<dbReference type="InterPro" id="IPR046887">
    <property type="entry name" value="RsmE_PUA-like"/>
</dbReference>
<evidence type="ECO:0000256" key="1">
    <source>
        <dbReference type="ARBA" id="ARBA00004496"/>
    </source>
</evidence>
<evidence type="ECO:0000256" key="10">
    <source>
        <dbReference type="ARBA" id="ARBA00025699"/>
    </source>
</evidence>
<dbReference type="SUPFAM" id="SSF75217">
    <property type="entry name" value="alpha/beta knot"/>
    <property type="match status" value="1"/>
</dbReference>
<keyword evidence="6 12" id="KW-0698">rRNA processing</keyword>
<dbReference type="SUPFAM" id="SSF88697">
    <property type="entry name" value="PUA domain-like"/>
    <property type="match status" value="1"/>
</dbReference>
<reference evidence="15 16" key="1">
    <citation type="submission" date="2023-02" db="EMBL/GenBank/DDBJ databases">
        <title>Genome Sequence of L. cardiaca H63T.</title>
        <authorList>
            <person name="Lopez A.E."/>
            <person name="Cianciotto N.P."/>
        </authorList>
    </citation>
    <scope>NUCLEOTIDE SEQUENCE [LARGE SCALE GENOMIC DNA]</scope>
    <source>
        <strain evidence="15 16">H63</strain>
    </source>
</reference>
<evidence type="ECO:0000259" key="13">
    <source>
        <dbReference type="Pfam" id="PF04452"/>
    </source>
</evidence>
<dbReference type="EMBL" id="CP119078">
    <property type="protein sequence ID" value="WED42976.1"/>
    <property type="molecule type" value="Genomic_DNA"/>
</dbReference>
<accession>A0ABY8AT63</accession>
<dbReference type="InterPro" id="IPR029026">
    <property type="entry name" value="tRNA_m1G_MTases_N"/>
</dbReference>
<dbReference type="Pfam" id="PF04452">
    <property type="entry name" value="Methyltrans_RNA"/>
    <property type="match status" value="1"/>
</dbReference>
<evidence type="ECO:0000256" key="5">
    <source>
        <dbReference type="ARBA" id="ARBA00022490"/>
    </source>
</evidence>
<keyword evidence="16" id="KW-1185">Reference proteome</keyword>